<dbReference type="InterPro" id="IPR006059">
    <property type="entry name" value="SBP"/>
</dbReference>
<dbReference type="PROSITE" id="PS51257">
    <property type="entry name" value="PROKAR_LIPOPROTEIN"/>
    <property type="match status" value="1"/>
</dbReference>
<dbReference type="Pfam" id="PF13416">
    <property type="entry name" value="SBP_bac_8"/>
    <property type="match status" value="1"/>
</dbReference>
<keyword evidence="3" id="KW-1185">Reference proteome</keyword>
<dbReference type="PANTHER" id="PTHR43649">
    <property type="entry name" value="ARABINOSE-BINDING PROTEIN-RELATED"/>
    <property type="match status" value="1"/>
</dbReference>
<comment type="caution">
    <text evidence="2">The sequence shown here is derived from an EMBL/GenBank/DDBJ whole genome shotgun (WGS) entry which is preliminary data.</text>
</comment>
<dbReference type="PANTHER" id="PTHR43649:SF32">
    <property type="entry name" value="SUGAR BINDING SECRETED PROTEIN"/>
    <property type="match status" value="1"/>
</dbReference>
<feature type="signal peptide" evidence="1">
    <location>
        <begin position="1"/>
        <end position="20"/>
    </location>
</feature>
<organism evidence="2 3">
    <name type="scientific">Paenibacillus xerothermodurans</name>
    <dbReference type="NCBI Taxonomy" id="1977292"/>
    <lineage>
        <taxon>Bacteria</taxon>
        <taxon>Bacillati</taxon>
        <taxon>Bacillota</taxon>
        <taxon>Bacilli</taxon>
        <taxon>Bacillales</taxon>
        <taxon>Paenibacillaceae</taxon>
        <taxon>Paenibacillus</taxon>
    </lineage>
</organism>
<dbReference type="EMBL" id="NHRJ02000019">
    <property type="protein sequence ID" value="PZE19251.1"/>
    <property type="molecule type" value="Genomic_DNA"/>
</dbReference>
<name>A0A2W1N7U9_PAEXE</name>
<keyword evidence="1" id="KW-0732">Signal</keyword>
<reference evidence="2" key="1">
    <citation type="submission" date="2018-06" db="EMBL/GenBank/DDBJ databases">
        <title>Paenibacillus xerothermodurans sp. nov. an extremely dry heat resistant spore forming bacterium isolated from the soil of Cape Canaveral, Florida.</title>
        <authorList>
            <person name="Seuylemezian A."/>
            <person name="Kaur N."/>
            <person name="Patil P."/>
            <person name="Patil P."/>
            <person name="Mayilraj S."/>
            <person name="Vaishampayan P."/>
        </authorList>
    </citation>
    <scope>NUCLEOTIDE SEQUENCE [LARGE SCALE GENOMIC DNA]</scope>
    <source>
        <strain evidence="2">ATCC 27380</strain>
    </source>
</reference>
<dbReference type="Gene3D" id="3.40.190.10">
    <property type="entry name" value="Periplasmic binding protein-like II"/>
    <property type="match status" value="1"/>
</dbReference>
<accession>A0A2W1N7U9</accession>
<evidence type="ECO:0000313" key="2">
    <source>
        <dbReference type="EMBL" id="PZE19251.1"/>
    </source>
</evidence>
<dbReference type="AlphaFoldDB" id="A0A2W1N7U9"/>
<dbReference type="InterPro" id="IPR050490">
    <property type="entry name" value="Bact_solute-bd_prot1"/>
</dbReference>
<dbReference type="Proteomes" id="UP000214746">
    <property type="component" value="Unassembled WGS sequence"/>
</dbReference>
<dbReference type="RefSeq" id="WP_089201612.1">
    <property type="nucleotide sequence ID" value="NZ_NHRJ02000019.1"/>
</dbReference>
<evidence type="ECO:0000313" key="3">
    <source>
        <dbReference type="Proteomes" id="UP000214746"/>
    </source>
</evidence>
<sequence>MPWKTLTSFLLIACLLLATACGGRNTAENNGKVELTLWYWNRSMDDQLLKQVSKQFPNINFKAEKIGGDFKAKLMSAFAAGSGAPDIVGLNDWISIFFPNRDQFVNLFELGSKELEPTYLNWKWQKTITPDGQYQIALPMDSGPTALFYRADLFAQAGLPTDPNEVSAQLKTWDDYIAAGQKMQQALNNKVHMFDNITTVFAQNLAQSDKLYFDEQDRFVGDSPHIKKAWDTAVKVHELGLSAKTPQGMPEWNAAMNNGAIASLVGAVWTKQVIQDAAKDSSGKWRVARAPGGDGNSGGSFVGITKQSKHPKEAYEVIKWLQNPENQLTALGTTNLFPSTPSIYGDPKMATPEPFFGNQATNKIFSESAKNVKPAYFGPKNSIADTIVRQEINNVETQNKPPEAAWNDAISRVNQELLLY</sequence>
<evidence type="ECO:0000256" key="1">
    <source>
        <dbReference type="SAM" id="SignalP"/>
    </source>
</evidence>
<feature type="chain" id="PRO_5038698381" evidence="1">
    <location>
        <begin position="21"/>
        <end position="420"/>
    </location>
</feature>
<proteinExistence type="predicted"/>
<dbReference type="SUPFAM" id="SSF53850">
    <property type="entry name" value="Periplasmic binding protein-like II"/>
    <property type="match status" value="1"/>
</dbReference>
<gene>
    <name evidence="2" type="ORF">CBW46_019380</name>
</gene>
<dbReference type="OrthoDB" id="9768630at2"/>
<protein>
    <submittedName>
        <fullName evidence="2">Carbohydrate ABC transporter substrate-binding protein</fullName>
    </submittedName>
</protein>